<evidence type="ECO:0000256" key="2">
    <source>
        <dbReference type="ARBA" id="ARBA00022723"/>
    </source>
</evidence>
<proteinExistence type="predicted"/>
<sequence length="362" mass="39160">MKIWLLINCLVLTLLFHANAEAKADSRSSQSLVVGEQQVAAGSKADIKLEISAGDKDGATFIPVTVVHGKHPGPVLAAVAGVHGYEYTSIVAVEQWLKTLNPANMHGSVIVVRVAHVPAFENRSVYVNPHDRKNLNRSFPGKPNGSQTERIAWAISQQIVAKADFLIDLHSGDGGEWLAPFIGVYGGPLSSDYPQALAVAEAFNFPNLVRYKMNTQKQVDTRRSLNRQGVAAKIPTILVEIGEHGTATPEQVKAMISGLSATLKVMGIDKAKPNIRSSKSLRYFENTKSVPVKHSGLWLPKHAKGRFVEKGEVLGVLKDYFGNELEQVKAPVSGYGIYGLKGPAIRKGDSVMTIAVPTKSIK</sequence>
<dbReference type="GO" id="GO:0016788">
    <property type="term" value="F:hydrolase activity, acting on ester bonds"/>
    <property type="evidence" value="ECO:0007669"/>
    <property type="project" value="InterPro"/>
</dbReference>
<keyword evidence="5" id="KW-0732">Signal</keyword>
<keyword evidence="4" id="KW-0862">Zinc</keyword>
<accession>A0A3E0TUP2</accession>
<keyword evidence="2" id="KW-0479">Metal-binding</keyword>
<evidence type="ECO:0000256" key="3">
    <source>
        <dbReference type="ARBA" id="ARBA00022801"/>
    </source>
</evidence>
<dbReference type="InterPro" id="IPR055438">
    <property type="entry name" value="AstE_AspA_cat"/>
</dbReference>
<comment type="cofactor">
    <cofactor evidence="1">
        <name>Zn(2+)</name>
        <dbReference type="ChEBI" id="CHEBI:29105"/>
    </cofactor>
</comment>
<gene>
    <name evidence="7" type="ORF">DXX93_17535</name>
</gene>
<dbReference type="PIRSF" id="PIRSF039012">
    <property type="entry name" value="ASP"/>
    <property type="match status" value="1"/>
</dbReference>
<dbReference type="PANTHER" id="PTHR37326">
    <property type="entry name" value="BLL3975 PROTEIN"/>
    <property type="match status" value="1"/>
</dbReference>
<evidence type="ECO:0000256" key="5">
    <source>
        <dbReference type="SAM" id="SignalP"/>
    </source>
</evidence>
<keyword evidence="3" id="KW-0378">Hydrolase</keyword>
<evidence type="ECO:0000259" key="6">
    <source>
        <dbReference type="Pfam" id="PF24827"/>
    </source>
</evidence>
<dbReference type="GO" id="GO:0016811">
    <property type="term" value="F:hydrolase activity, acting on carbon-nitrogen (but not peptide) bonds, in linear amides"/>
    <property type="evidence" value="ECO:0007669"/>
    <property type="project" value="InterPro"/>
</dbReference>
<dbReference type="CDD" id="cd18174">
    <property type="entry name" value="M14_ASTE_ASPA_like"/>
    <property type="match status" value="1"/>
</dbReference>
<dbReference type="SUPFAM" id="SSF53187">
    <property type="entry name" value="Zn-dependent exopeptidases"/>
    <property type="match status" value="1"/>
</dbReference>
<dbReference type="InterPro" id="IPR053138">
    <property type="entry name" value="N-alpha-Ac-DABA_deacetylase"/>
</dbReference>
<dbReference type="InterPro" id="IPR043795">
    <property type="entry name" value="N-alpha-Ac-DABA-like"/>
</dbReference>
<feature type="signal peptide" evidence="5">
    <location>
        <begin position="1"/>
        <end position="20"/>
    </location>
</feature>
<evidence type="ECO:0000256" key="4">
    <source>
        <dbReference type="ARBA" id="ARBA00022833"/>
    </source>
</evidence>
<evidence type="ECO:0000313" key="8">
    <source>
        <dbReference type="Proteomes" id="UP000256478"/>
    </source>
</evidence>
<dbReference type="AlphaFoldDB" id="A0A3E0TUP2"/>
<name>A0A3E0TUP2_9GAMM</name>
<dbReference type="GO" id="GO:0046872">
    <property type="term" value="F:metal ion binding"/>
    <property type="evidence" value="ECO:0007669"/>
    <property type="project" value="UniProtKB-KW"/>
</dbReference>
<dbReference type="OrthoDB" id="9782876at2"/>
<protein>
    <recommendedName>
        <fullName evidence="6">Succinylglutamate desuccinylase/Aspartoacylase catalytic domain-containing protein</fullName>
    </recommendedName>
</protein>
<feature type="chain" id="PRO_5017584985" description="Succinylglutamate desuccinylase/Aspartoacylase catalytic domain-containing protein" evidence="5">
    <location>
        <begin position="21"/>
        <end position="362"/>
    </location>
</feature>
<dbReference type="Proteomes" id="UP000256478">
    <property type="component" value="Unassembled WGS sequence"/>
</dbReference>
<organism evidence="7 8">
    <name type="scientific">Thalassotalea euphylliae</name>
    <dbReference type="NCBI Taxonomy" id="1655234"/>
    <lineage>
        <taxon>Bacteria</taxon>
        <taxon>Pseudomonadati</taxon>
        <taxon>Pseudomonadota</taxon>
        <taxon>Gammaproteobacteria</taxon>
        <taxon>Alteromonadales</taxon>
        <taxon>Colwelliaceae</taxon>
        <taxon>Thalassotalea</taxon>
    </lineage>
</organism>
<feature type="domain" description="Succinylglutamate desuccinylase/Aspartoacylase catalytic" evidence="6">
    <location>
        <begin position="72"/>
        <end position="264"/>
    </location>
</feature>
<dbReference type="Pfam" id="PF24827">
    <property type="entry name" value="AstE_AspA_cat"/>
    <property type="match status" value="1"/>
</dbReference>
<comment type="caution">
    <text evidence="7">The sequence shown here is derived from an EMBL/GenBank/DDBJ whole genome shotgun (WGS) entry which is preliminary data.</text>
</comment>
<reference evidence="7 8" key="1">
    <citation type="submission" date="2018-08" db="EMBL/GenBank/DDBJ databases">
        <title>Thalassotalea euphylliae genome.</title>
        <authorList>
            <person name="Summers S."/>
            <person name="Rice S.A."/>
            <person name="Freckelton M.L."/>
            <person name="Nedved B.T."/>
            <person name="Hadfield M.G."/>
        </authorList>
    </citation>
    <scope>NUCLEOTIDE SEQUENCE [LARGE SCALE GENOMIC DNA]</scope>
    <source>
        <strain evidence="7 8">H1</strain>
    </source>
</reference>
<dbReference type="RefSeq" id="WP_116009239.1">
    <property type="nucleotide sequence ID" value="NZ_QUOU01000001.1"/>
</dbReference>
<dbReference type="PANTHER" id="PTHR37326:SF1">
    <property type="entry name" value="BLL3975 PROTEIN"/>
    <property type="match status" value="1"/>
</dbReference>
<evidence type="ECO:0000256" key="1">
    <source>
        <dbReference type="ARBA" id="ARBA00001947"/>
    </source>
</evidence>
<dbReference type="EMBL" id="QUOU01000001">
    <property type="protein sequence ID" value="REL28189.1"/>
    <property type="molecule type" value="Genomic_DNA"/>
</dbReference>
<dbReference type="Gene3D" id="3.40.630.10">
    <property type="entry name" value="Zn peptidases"/>
    <property type="match status" value="1"/>
</dbReference>
<evidence type="ECO:0000313" key="7">
    <source>
        <dbReference type="EMBL" id="REL28189.1"/>
    </source>
</evidence>